<dbReference type="InterPro" id="IPR050428">
    <property type="entry name" value="TCS_sensor_his_kinase"/>
</dbReference>
<keyword evidence="6 10" id="KW-0812">Transmembrane</keyword>
<dbReference type="EC" id="2.7.13.3" evidence="3"/>
<dbReference type="InterPro" id="IPR005467">
    <property type="entry name" value="His_kinase_dom"/>
</dbReference>
<organism evidence="12 13">
    <name type="scientific">Actinomadura chibensis</name>
    <dbReference type="NCBI Taxonomy" id="392828"/>
    <lineage>
        <taxon>Bacteria</taxon>
        <taxon>Bacillati</taxon>
        <taxon>Actinomycetota</taxon>
        <taxon>Actinomycetes</taxon>
        <taxon>Streptosporangiales</taxon>
        <taxon>Thermomonosporaceae</taxon>
        <taxon>Actinomadura</taxon>
    </lineage>
</organism>
<dbReference type="PROSITE" id="PS51257">
    <property type="entry name" value="PROKAR_LIPOPROTEIN"/>
    <property type="match status" value="1"/>
</dbReference>
<dbReference type="PANTHER" id="PTHR45436">
    <property type="entry name" value="SENSOR HISTIDINE KINASE YKOH"/>
    <property type="match status" value="1"/>
</dbReference>
<dbReference type="GO" id="GO:0005886">
    <property type="term" value="C:plasma membrane"/>
    <property type="evidence" value="ECO:0007669"/>
    <property type="project" value="UniProtKB-SubCell"/>
</dbReference>
<evidence type="ECO:0000256" key="1">
    <source>
        <dbReference type="ARBA" id="ARBA00000085"/>
    </source>
</evidence>
<evidence type="ECO:0000256" key="4">
    <source>
        <dbReference type="ARBA" id="ARBA00022553"/>
    </source>
</evidence>
<evidence type="ECO:0000256" key="5">
    <source>
        <dbReference type="ARBA" id="ARBA00022679"/>
    </source>
</evidence>
<keyword evidence="10" id="KW-0472">Membrane</keyword>
<dbReference type="SUPFAM" id="SSF55874">
    <property type="entry name" value="ATPase domain of HSP90 chaperone/DNA topoisomerase II/histidine kinase"/>
    <property type="match status" value="1"/>
</dbReference>
<dbReference type="InterPro" id="IPR003661">
    <property type="entry name" value="HisK_dim/P_dom"/>
</dbReference>
<dbReference type="EMBL" id="VSFG01000003">
    <property type="protein sequence ID" value="TYB45431.1"/>
    <property type="molecule type" value="Genomic_DNA"/>
</dbReference>
<dbReference type="RefSeq" id="WP_067898230.1">
    <property type="nucleotide sequence ID" value="NZ_VSFG01000003.1"/>
</dbReference>
<feature type="compositionally biased region" description="Low complexity" evidence="9">
    <location>
        <begin position="407"/>
        <end position="416"/>
    </location>
</feature>
<comment type="subcellular location">
    <subcellularLocation>
        <location evidence="2">Cell membrane</location>
    </subcellularLocation>
</comment>
<sequence>MRPRDRSVPQHRYLLGWIVGITALAVLACAVPLGLTVRRLYVDEATADLDRLVSGLQTAPPAGGRDGLPVVGDASRIVGLYGPGGQRVLGEGPSSSAAAASAGDGHIHDAFEDGQLTATAPLVHPRGTMTVVRVGVPGTLIRHRTERAWAATALAALALLALAAVAARRIAGRAQRPVEQLAQALRRLDEAVARERAFSTDVAHQLRTPLTRLLLGLEAGLHRPDDDPHTAIRTAIGRGWALVDTVEEMLRLARDEDDRENLDAVRVLQRVRDRHEPDAKAMGRSLALNLHRPLPPVVASSAAVTQILDVLIDNALTHGAGTITVTAYHSDPALAIDVMDEGPGPRPGDDVFERRPMTGSGSAHGLGLSIARSLAQAEGGRLYLSRTDPAVFTLLLPTTAPPPPRPRSGSRSCAAS</sequence>
<dbReference type="Pfam" id="PF00512">
    <property type="entry name" value="HisKA"/>
    <property type="match status" value="1"/>
</dbReference>
<proteinExistence type="predicted"/>
<accession>A0A5D0NN51</accession>
<evidence type="ECO:0000256" key="6">
    <source>
        <dbReference type="ARBA" id="ARBA00022692"/>
    </source>
</evidence>
<dbReference type="Gene3D" id="3.30.565.10">
    <property type="entry name" value="Histidine kinase-like ATPase, C-terminal domain"/>
    <property type="match status" value="1"/>
</dbReference>
<dbReference type="Pfam" id="PF02518">
    <property type="entry name" value="HATPase_c"/>
    <property type="match status" value="1"/>
</dbReference>
<feature type="transmembrane region" description="Helical" evidence="10">
    <location>
        <begin position="148"/>
        <end position="167"/>
    </location>
</feature>
<evidence type="ECO:0000256" key="3">
    <source>
        <dbReference type="ARBA" id="ARBA00012438"/>
    </source>
</evidence>
<keyword evidence="8 10" id="KW-1133">Transmembrane helix</keyword>
<dbReference type="PROSITE" id="PS50109">
    <property type="entry name" value="HIS_KIN"/>
    <property type="match status" value="1"/>
</dbReference>
<feature type="domain" description="Histidine kinase" evidence="11">
    <location>
        <begin position="201"/>
        <end position="400"/>
    </location>
</feature>
<dbReference type="Proteomes" id="UP000323380">
    <property type="component" value="Unassembled WGS sequence"/>
</dbReference>
<dbReference type="InterPro" id="IPR036097">
    <property type="entry name" value="HisK_dim/P_sf"/>
</dbReference>
<keyword evidence="5" id="KW-0808">Transferase</keyword>
<evidence type="ECO:0000256" key="10">
    <source>
        <dbReference type="SAM" id="Phobius"/>
    </source>
</evidence>
<keyword evidence="7 12" id="KW-0418">Kinase</keyword>
<evidence type="ECO:0000259" key="11">
    <source>
        <dbReference type="PROSITE" id="PS50109"/>
    </source>
</evidence>
<comment type="catalytic activity">
    <reaction evidence="1">
        <text>ATP + protein L-histidine = ADP + protein N-phospho-L-histidine.</text>
        <dbReference type="EC" id="2.7.13.3"/>
    </reaction>
</comment>
<evidence type="ECO:0000256" key="9">
    <source>
        <dbReference type="SAM" id="MobiDB-lite"/>
    </source>
</evidence>
<gene>
    <name evidence="12" type="ORF">FXF69_18510</name>
</gene>
<name>A0A5D0NN51_9ACTN</name>
<evidence type="ECO:0000313" key="13">
    <source>
        <dbReference type="Proteomes" id="UP000323380"/>
    </source>
</evidence>
<reference evidence="12 13" key="1">
    <citation type="submission" date="2019-08" db="EMBL/GenBank/DDBJ databases">
        <title>Actinomadura sp. nov. CYP1-5 isolated from mountain soil.</title>
        <authorList>
            <person name="Songsumanus A."/>
            <person name="Kuncharoen N."/>
            <person name="Kudo T."/>
            <person name="Yuki M."/>
            <person name="Igarashi Y."/>
            <person name="Tanasupawat S."/>
        </authorList>
    </citation>
    <scope>NUCLEOTIDE SEQUENCE [LARGE SCALE GENOMIC DNA]</scope>
    <source>
        <strain evidence="12 13">JCM 14158</strain>
    </source>
</reference>
<evidence type="ECO:0000313" key="12">
    <source>
        <dbReference type="EMBL" id="TYB45431.1"/>
    </source>
</evidence>
<feature type="region of interest" description="Disordered" evidence="9">
    <location>
        <begin position="395"/>
        <end position="416"/>
    </location>
</feature>
<evidence type="ECO:0000256" key="2">
    <source>
        <dbReference type="ARBA" id="ARBA00004236"/>
    </source>
</evidence>
<dbReference type="Gene3D" id="1.10.287.130">
    <property type="match status" value="1"/>
</dbReference>
<dbReference type="AlphaFoldDB" id="A0A5D0NN51"/>
<evidence type="ECO:0000256" key="7">
    <source>
        <dbReference type="ARBA" id="ARBA00022777"/>
    </source>
</evidence>
<dbReference type="STRING" id="1220554.GCA_001552135_05775"/>
<dbReference type="PANTHER" id="PTHR45436:SF5">
    <property type="entry name" value="SENSOR HISTIDINE KINASE TRCS"/>
    <property type="match status" value="1"/>
</dbReference>
<dbReference type="InterPro" id="IPR036890">
    <property type="entry name" value="HATPase_C_sf"/>
</dbReference>
<keyword evidence="4" id="KW-0597">Phosphoprotein</keyword>
<evidence type="ECO:0000256" key="8">
    <source>
        <dbReference type="ARBA" id="ARBA00022989"/>
    </source>
</evidence>
<feature type="transmembrane region" description="Helical" evidence="10">
    <location>
        <begin position="12"/>
        <end position="35"/>
    </location>
</feature>
<dbReference type="SMART" id="SM00387">
    <property type="entry name" value="HATPase_c"/>
    <property type="match status" value="1"/>
</dbReference>
<protein>
    <recommendedName>
        <fullName evidence="3">histidine kinase</fullName>
        <ecNumber evidence="3">2.7.13.3</ecNumber>
    </recommendedName>
</protein>
<dbReference type="SMART" id="SM00388">
    <property type="entry name" value="HisKA"/>
    <property type="match status" value="1"/>
</dbReference>
<dbReference type="InterPro" id="IPR003594">
    <property type="entry name" value="HATPase_dom"/>
</dbReference>
<comment type="caution">
    <text evidence="12">The sequence shown here is derived from an EMBL/GenBank/DDBJ whole genome shotgun (WGS) entry which is preliminary data.</text>
</comment>
<dbReference type="GO" id="GO:0000155">
    <property type="term" value="F:phosphorelay sensor kinase activity"/>
    <property type="evidence" value="ECO:0007669"/>
    <property type="project" value="InterPro"/>
</dbReference>
<dbReference type="SUPFAM" id="SSF47384">
    <property type="entry name" value="Homodimeric domain of signal transducing histidine kinase"/>
    <property type="match status" value="1"/>
</dbReference>
<keyword evidence="13" id="KW-1185">Reference proteome</keyword>